<comment type="similarity">
    <text evidence="1">Belongs to the RdRP family.</text>
</comment>
<dbReference type="EMBL" id="CAJVPD010000267">
    <property type="protein sequence ID" value="CAG8411188.1"/>
    <property type="molecule type" value="Genomic_DNA"/>
</dbReference>
<evidence type="ECO:0000313" key="4">
    <source>
        <dbReference type="EMBL" id="CAG8411188.1"/>
    </source>
</evidence>
<dbReference type="InterPro" id="IPR007855">
    <property type="entry name" value="RDRP"/>
</dbReference>
<dbReference type="GO" id="GO:0003723">
    <property type="term" value="F:RNA binding"/>
    <property type="evidence" value="ECO:0007669"/>
    <property type="project" value="UniProtKB-KW"/>
</dbReference>
<sequence length="1400" mass="157102">MNPTTPKRQKPDFRQYVNGLNTTFGLEIPLPGIESPSTRESNTTLPYQVYKHLRPLFYNDKFIHESLRADLDDWIRGTAGLQTRGRNAPPLPAPTPKQRDERTRYLLKLINDEQYLIGNGRQENEKRLACDSLGPVKGLSRKKRRITDDEDEFHTAPNSPTKESGLSMVQPPLGAHGNGSFQMPQMPKKTQARSQARSFSGASSSVGGQDHHIPSKKTEEISRAPAKYSASFPVPPKPQENHPLRNRGFPKVLSKPQPGPYSPARGQASTPSSSTAQGIFKSPARPSEVNQPTESGPKSPKAKSPKAVVSPLRQTKISTWMQKQSPIVVAPQGIDSIEFKKPQLLDTLTAASNERKYDDSIVPPSANTSFSTRASSLADLSHDTMDQSFDTVMTEITDPFDTQSTYADSVVDVMTSEEMLKSFDAATTSMMVNHDPIETNESLKQDILDELLSDGPFSKGSFPAKIPLRFRYELERVGRAWGVPCNRMLAGDHIRHDTQAKFWTWIAGHNQRNKNPLPERSSTRAWECAIDSFKSKKQSEVVVLSGEMDWCDESEPGIFKLKLNPLKTERTCRFHRRFGSDRFLTITVPAPSRPPLHQKIDSSALQQCMATWLTRHDHTCLGRTWRAFYVEEVKIKRKVKGEPRFRVEFFAVSGGDFEPWSRKIFPAISAPRLQGEKPTPMSVAKLLEWHMPNAANANQSNCKLFQRISLGLSKTFDTVTVRPSQIFRLEDVKGRTVMNDGCALMSRALANKICDRLGITTATPSCFQGRIAGAKGLWMVDRHQSSIEAEPVDGEDIWIQISDSQLKIHPHPQEWVGPCDEEKLTFEVVNWAKPLHPVNLNIQLLGILQHGAGAPLKDYIAQLIQNGVQRLYDDFLEVLKANSPVSCRALLQKLKPSGDDPTGKARRLEEWTANEAESIIRYSEAGFAPRDFYPLRVKLRKYLTWLLDRQVEELKIEVPLSTYAYCIADPYGVLEADEVHFGFSSNWRDPNGQFEDNLLDGVDVLVGRLPAHVPSDIQRRRAVWKHDLRHFKDVIVFPTKGNVPLAHMLSGGDYDGDTPWVCWDPMIVNNFQNSPLPSEYPPAHYGLTKHSVSMSELETTEDFLRSAFEFNLTTSNLGRCTVEHEKLAYEESIDSPKAKELACLLSHLVDSRKGGVILSDPAWKAFRKKLSPKLRALPAYRPGSTRKPKLSNIVDFLKFSVAKSEEIRILSGLNAAFPEHEIQEDIDQDLIVPWTEAKNAAAEESKHQKKLQAALNGIRTSIEKLFEKWLEGNAASEGFSPLSREAVESASAIPPPEGKHPLIHTWQNSRDEWLRVLASYTYQRYPRTGFVLHAFGETLCHMKASCSASRLVVNEVIATYRVNQKMVSHLTATEVPGIEADSDLDDYEGGDVIEAMISFG</sequence>
<dbReference type="PANTHER" id="PTHR23079:SF14">
    <property type="entry name" value="RNA-DEPENDENT RNA POLYMERASE"/>
    <property type="match status" value="1"/>
</dbReference>
<dbReference type="GO" id="GO:0031380">
    <property type="term" value="C:nuclear RNA-directed RNA polymerase complex"/>
    <property type="evidence" value="ECO:0007669"/>
    <property type="project" value="TreeGrafter"/>
</dbReference>
<feature type="region of interest" description="Disordered" evidence="2">
    <location>
        <begin position="138"/>
        <end position="311"/>
    </location>
</feature>
<dbReference type="GO" id="GO:0003968">
    <property type="term" value="F:RNA-directed RNA polymerase activity"/>
    <property type="evidence" value="ECO:0007669"/>
    <property type="project" value="UniProtKB-KW"/>
</dbReference>
<proteinExistence type="inferred from homology"/>
<keyword evidence="1" id="KW-0548">Nucleotidyltransferase</keyword>
<feature type="compositionally biased region" description="Polar residues" evidence="2">
    <location>
        <begin position="267"/>
        <end position="277"/>
    </location>
</feature>
<dbReference type="Proteomes" id="UP001152592">
    <property type="component" value="Unassembled WGS sequence"/>
</dbReference>
<protein>
    <recommendedName>
        <fullName evidence="1">RNA-dependent RNA polymerase</fullName>
        <ecNumber evidence="1">2.7.7.48</ecNumber>
    </recommendedName>
</protein>
<evidence type="ECO:0000256" key="2">
    <source>
        <dbReference type="SAM" id="MobiDB-lite"/>
    </source>
</evidence>
<evidence type="ECO:0000313" key="5">
    <source>
        <dbReference type="Proteomes" id="UP001152592"/>
    </source>
</evidence>
<organism evidence="4 5">
    <name type="scientific">Penicillium salamii</name>
    <dbReference type="NCBI Taxonomy" id="1612424"/>
    <lineage>
        <taxon>Eukaryota</taxon>
        <taxon>Fungi</taxon>
        <taxon>Dikarya</taxon>
        <taxon>Ascomycota</taxon>
        <taxon>Pezizomycotina</taxon>
        <taxon>Eurotiomycetes</taxon>
        <taxon>Eurotiomycetidae</taxon>
        <taxon>Eurotiales</taxon>
        <taxon>Aspergillaceae</taxon>
        <taxon>Penicillium</taxon>
    </lineage>
</organism>
<keyword evidence="1" id="KW-0696">RNA-directed RNA polymerase</keyword>
<accession>A0A9W4NRB5</accession>
<gene>
    <name evidence="4" type="ORF">PSALAMII_LOCUS8711</name>
</gene>
<name>A0A9W4NRB5_9EURO</name>
<feature type="domain" description="RDRP core" evidence="3">
    <location>
        <begin position="559"/>
        <end position="1201"/>
    </location>
</feature>
<keyword evidence="1" id="KW-0808">Transferase</keyword>
<keyword evidence="1" id="KW-0694">RNA-binding</keyword>
<dbReference type="EC" id="2.7.7.48" evidence="1"/>
<evidence type="ECO:0000256" key="1">
    <source>
        <dbReference type="RuleBase" id="RU363098"/>
    </source>
</evidence>
<feature type="compositionally biased region" description="Basic and acidic residues" evidence="2">
    <location>
        <begin position="209"/>
        <end position="222"/>
    </location>
</feature>
<reference evidence="4" key="1">
    <citation type="submission" date="2021-07" db="EMBL/GenBank/DDBJ databases">
        <authorList>
            <person name="Branca A.L. A."/>
        </authorList>
    </citation>
    <scope>NUCLEOTIDE SEQUENCE</scope>
</reference>
<comment type="catalytic activity">
    <reaction evidence="1">
        <text>RNA(n) + a ribonucleoside 5'-triphosphate = RNA(n+1) + diphosphate</text>
        <dbReference type="Rhea" id="RHEA:21248"/>
        <dbReference type="Rhea" id="RHEA-COMP:14527"/>
        <dbReference type="Rhea" id="RHEA-COMP:17342"/>
        <dbReference type="ChEBI" id="CHEBI:33019"/>
        <dbReference type="ChEBI" id="CHEBI:61557"/>
        <dbReference type="ChEBI" id="CHEBI:140395"/>
        <dbReference type="EC" id="2.7.7.48"/>
    </reaction>
</comment>
<dbReference type="Pfam" id="PF05183">
    <property type="entry name" value="RdRP"/>
    <property type="match status" value="1"/>
</dbReference>
<dbReference type="InterPro" id="IPR057596">
    <property type="entry name" value="RDRP_core"/>
</dbReference>
<comment type="caution">
    <text evidence="4">The sequence shown here is derived from an EMBL/GenBank/DDBJ whole genome shotgun (WGS) entry which is preliminary data.</text>
</comment>
<dbReference type="GO" id="GO:0030422">
    <property type="term" value="P:siRNA processing"/>
    <property type="evidence" value="ECO:0007669"/>
    <property type="project" value="TreeGrafter"/>
</dbReference>
<evidence type="ECO:0000259" key="3">
    <source>
        <dbReference type="Pfam" id="PF05183"/>
    </source>
</evidence>
<dbReference type="Gene3D" id="1.10.8.790">
    <property type="entry name" value="RNA-dependent RNA polymerase, slab domain, helical subdomain-like"/>
    <property type="match status" value="1"/>
</dbReference>
<dbReference type="OrthoDB" id="440324at2759"/>
<feature type="compositionally biased region" description="Low complexity" evidence="2">
    <location>
        <begin position="192"/>
        <end position="208"/>
    </location>
</feature>
<dbReference type="PANTHER" id="PTHR23079">
    <property type="entry name" value="RNA-DEPENDENT RNA POLYMERASE"/>
    <property type="match status" value="1"/>
</dbReference>